<dbReference type="Proteomes" id="UP000241639">
    <property type="component" value="Unassembled WGS sequence"/>
</dbReference>
<sequence length="90" mass="10251">MRIIPELHDFILVRDSEYDVWEEGIVVEVNGKASDPEISMSVVIVEEGEDKGRMLHIDDVELRHGVTWVISEDAWDALVEARLCKEKSGD</sequence>
<name>A0A2T4Z8X7_9BACL</name>
<evidence type="ECO:0000313" key="2">
    <source>
        <dbReference type="Proteomes" id="UP000241639"/>
    </source>
</evidence>
<dbReference type="AlphaFoldDB" id="A0A2T4Z8X7"/>
<gene>
    <name evidence="1" type="ORF">C8J48_0934</name>
</gene>
<evidence type="ECO:0000313" key="1">
    <source>
        <dbReference type="EMBL" id="PTM58352.1"/>
    </source>
</evidence>
<comment type="caution">
    <text evidence="1">The sequence shown here is derived from an EMBL/GenBank/DDBJ whole genome shotgun (WGS) entry which is preliminary data.</text>
</comment>
<keyword evidence="2" id="KW-1185">Reference proteome</keyword>
<protein>
    <submittedName>
        <fullName evidence="1">Uncharacterized protein</fullName>
    </submittedName>
</protein>
<dbReference type="EMBL" id="PZZP01000001">
    <property type="protein sequence ID" value="PTM58352.1"/>
    <property type="molecule type" value="Genomic_DNA"/>
</dbReference>
<organism evidence="1 2">
    <name type="scientific">Desmospora activa DSM 45169</name>
    <dbReference type="NCBI Taxonomy" id="1121389"/>
    <lineage>
        <taxon>Bacteria</taxon>
        <taxon>Bacillati</taxon>
        <taxon>Bacillota</taxon>
        <taxon>Bacilli</taxon>
        <taxon>Bacillales</taxon>
        <taxon>Thermoactinomycetaceae</taxon>
        <taxon>Desmospora</taxon>
    </lineage>
</organism>
<proteinExistence type="predicted"/>
<reference evidence="1 2" key="1">
    <citation type="submission" date="2018-04" db="EMBL/GenBank/DDBJ databases">
        <title>Genomic Encyclopedia of Archaeal and Bacterial Type Strains, Phase II (KMG-II): from individual species to whole genera.</title>
        <authorList>
            <person name="Goeker M."/>
        </authorList>
    </citation>
    <scope>NUCLEOTIDE SEQUENCE [LARGE SCALE GENOMIC DNA]</scope>
    <source>
        <strain evidence="1 2">DSM 45169</strain>
    </source>
</reference>
<dbReference type="RefSeq" id="WP_107725166.1">
    <property type="nucleotide sequence ID" value="NZ_PZZP01000001.1"/>
</dbReference>
<accession>A0A2T4Z8X7</accession>